<dbReference type="PROSITE" id="PS51257">
    <property type="entry name" value="PROKAR_LIPOPROTEIN"/>
    <property type="match status" value="1"/>
</dbReference>
<dbReference type="Proteomes" id="UP001629156">
    <property type="component" value="Unassembled WGS sequence"/>
</dbReference>
<evidence type="ECO:0000313" key="2">
    <source>
        <dbReference type="Proteomes" id="UP001629156"/>
    </source>
</evidence>
<proteinExistence type="predicted"/>
<keyword evidence="2" id="KW-1185">Reference proteome</keyword>
<name>A0ABW8YV96_9FLAO</name>
<protein>
    <submittedName>
        <fullName evidence="1">Uncharacterized protein</fullName>
    </submittedName>
</protein>
<gene>
    <name evidence="1" type="ORF">ABS766_05555</name>
</gene>
<comment type="caution">
    <text evidence="1">The sequence shown here is derived from an EMBL/GenBank/DDBJ whole genome shotgun (WGS) entry which is preliminary data.</text>
</comment>
<evidence type="ECO:0000313" key="1">
    <source>
        <dbReference type="EMBL" id="MFL9843880.1"/>
    </source>
</evidence>
<accession>A0ABW8YV96</accession>
<reference evidence="1 2" key="1">
    <citation type="submission" date="2024-06" db="EMBL/GenBank/DDBJ databases">
        <authorList>
            <person name="Kaempfer P."/>
            <person name="Viver T."/>
        </authorList>
    </citation>
    <scope>NUCLEOTIDE SEQUENCE [LARGE SCALE GENOMIC DNA]</scope>
    <source>
        <strain evidence="1 2">ST-119</strain>
    </source>
</reference>
<dbReference type="EMBL" id="JBELPZ010000004">
    <property type="protein sequence ID" value="MFL9843880.1"/>
    <property type="molecule type" value="Genomic_DNA"/>
</dbReference>
<dbReference type="RefSeq" id="WP_408084133.1">
    <property type="nucleotide sequence ID" value="NZ_JBELPZ010000004.1"/>
</dbReference>
<sequence length="490" mass="55623">MRNTTKKLRWLALLVLIFYACQSEYDTLTLRSKNSTTTATLLTGSDALKMKRELLSELNNNNQIGISRITSALGKRNINNSSQRTSLSDIERYIDSTRVVLLIDTIARKKNYSFMLAIPDTSKTTFYNLVMRDYNGYRRTSMITYDMDPDYAKEYAVTDDLTNFTGQITLEIVAEDEDDPCNHISHGGGGIYMANPYEGVYENYNPHPSWEMVQAQLAERGFALDNAPPEWIEVSRSPRYFRLSYNLSDDAECDEDEVGVIPPDPHVKNCEELKKMMEDHTIRNTFTTLKNKVSAAPANRREWGYAFSNDNPPEELELGDYSNNTLELPSGGSIYGGNHTHPYDSNPDEGYIPMFSISDIYQLAVIKNRYQGTTIPVSKFVFTLTVKSGNSTETFAIKISNSTQFYQWAFSFNQMSRSDRETLAKNLADIYTETRDAGGGWSSYAKDLLGFMSDKNIAGLDLYKADDENFSGWSKIRLNHNNEVTEIPCK</sequence>
<organism evidence="1 2">
    <name type="scientific">Flavobacterium rhizosphaerae</name>
    <dbReference type="NCBI Taxonomy" id="3163298"/>
    <lineage>
        <taxon>Bacteria</taxon>
        <taxon>Pseudomonadati</taxon>
        <taxon>Bacteroidota</taxon>
        <taxon>Flavobacteriia</taxon>
        <taxon>Flavobacteriales</taxon>
        <taxon>Flavobacteriaceae</taxon>
        <taxon>Flavobacterium</taxon>
    </lineage>
</organism>